<dbReference type="InterPro" id="IPR023393">
    <property type="entry name" value="START-like_dom_sf"/>
</dbReference>
<protein>
    <submittedName>
        <fullName evidence="1">SRPBCC family protein</fullName>
    </submittedName>
</protein>
<evidence type="ECO:0000313" key="1">
    <source>
        <dbReference type="EMBL" id="RLV49619.1"/>
    </source>
</evidence>
<dbReference type="Pfam" id="PF10604">
    <property type="entry name" value="Polyketide_cyc2"/>
    <property type="match status" value="1"/>
</dbReference>
<dbReference type="AlphaFoldDB" id="A0A3L8P4V2"/>
<evidence type="ECO:0000313" key="2">
    <source>
        <dbReference type="Proteomes" id="UP000281708"/>
    </source>
</evidence>
<sequence length="155" mass="17145">MSVDRHEDSIVIAAPLADVYAVVSDVTRVGEWSPVCRACWWEDDAERGVGAWFGGRNESGGRVWETRSQVKEAEPGVAFAWQVDGNLVAWAYRLRAVEGGTELSESWAINDATKQVFVEKYGEHADRVIDDRRQEALTGIPATLARIRQIVEGAA</sequence>
<dbReference type="SUPFAM" id="SSF55961">
    <property type="entry name" value="Bet v1-like"/>
    <property type="match status" value="1"/>
</dbReference>
<proteinExistence type="predicted"/>
<dbReference type="CDD" id="cd07812">
    <property type="entry name" value="SRPBCC"/>
    <property type="match status" value="1"/>
</dbReference>
<reference evidence="1 2" key="1">
    <citation type="submission" date="2018-10" db="EMBL/GenBank/DDBJ databases">
        <title>Marmoricola sp. 4Q3S-7 whole genome shotgun sequence.</title>
        <authorList>
            <person name="Li F."/>
        </authorList>
    </citation>
    <scope>NUCLEOTIDE SEQUENCE [LARGE SCALE GENOMIC DNA]</scope>
    <source>
        <strain evidence="1 2">4Q3S-7</strain>
    </source>
</reference>
<dbReference type="Gene3D" id="3.30.530.20">
    <property type="match status" value="1"/>
</dbReference>
<dbReference type="OrthoDB" id="4618973at2"/>
<gene>
    <name evidence="1" type="ORF">D9V37_06780</name>
</gene>
<organism evidence="1 2">
    <name type="scientific">Nocardioides mangrovicus</name>
    <dbReference type="NCBI Taxonomy" id="2478913"/>
    <lineage>
        <taxon>Bacteria</taxon>
        <taxon>Bacillati</taxon>
        <taxon>Actinomycetota</taxon>
        <taxon>Actinomycetes</taxon>
        <taxon>Propionibacteriales</taxon>
        <taxon>Nocardioidaceae</taxon>
        <taxon>Nocardioides</taxon>
    </lineage>
</organism>
<accession>A0A3L8P4V2</accession>
<keyword evidence="2" id="KW-1185">Reference proteome</keyword>
<dbReference type="InterPro" id="IPR019587">
    <property type="entry name" value="Polyketide_cyclase/dehydratase"/>
</dbReference>
<dbReference type="RefSeq" id="WP_121805384.1">
    <property type="nucleotide sequence ID" value="NZ_RDBE01000006.1"/>
</dbReference>
<dbReference type="Proteomes" id="UP000281708">
    <property type="component" value="Unassembled WGS sequence"/>
</dbReference>
<dbReference type="EMBL" id="RDBE01000006">
    <property type="protein sequence ID" value="RLV49619.1"/>
    <property type="molecule type" value="Genomic_DNA"/>
</dbReference>
<comment type="caution">
    <text evidence="1">The sequence shown here is derived from an EMBL/GenBank/DDBJ whole genome shotgun (WGS) entry which is preliminary data.</text>
</comment>
<name>A0A3L8P4V2_9ACTN</name>